<dbReference type="GO" id="GO:0043137">
    <property type="term" value="P:DNA replication, removal of RNA primer"/>
    <property type="evidence" value="ECO:0007669"/>
    <property type="project" value="TreeGrafter"/>
</dbReference>
<dbReference type="PANTHER" id="PTHR10642:SF26">
    <property type="entry name" value="RIBONUCLEASE H1"/>
    <property type="match status" value="1"/>
</dbReference>
<dbReference type="EC" id="3.1.26.4" evidence="3"/>
<dbReference type="Gene3D" id="3.30.420.10">
    <property type="entry name" value="Ribonuclease H-like superfamily/Ribonuclease H"/>
    <property type="match status" value="1"/>
</dbReference>
<keyword evidence="5" id="KW-0479">Metal-binding</keyword>
<evidence type="ECO:0000259" key="9">
    <source>
        <dbReference type="PROSITE" id="PS50879"/>
    </source>
</evidence>
<evidence type="ECO:0000313" key="10">
    <source>
        <dbReference type="EMBL" id="CDR88421.1"/>
    </source>
</evidence>
<keyword evidence="6" id="KW-0255">Endonuclease</keyword>
<dbReference type="AlphaFoldDB" id="A0A127Z3I1"/>
<sequence>MGDETNRVKTLNANASMEEGEAPSNSTSNPQEVPSAVSTLTPNSTAPAPTQTQSQALDSPASTTVADSTTQASQALTPDQARGVGDSGDRIRALVNAGGGDITNSSSQPDRQANTQRPSAFLQLPTFIPLDQYAQGSDQDPLLGSRYFGHRDPNEDVASSNNISSSQPDQQQRTHAASEEEEGPRFIGVWADENRWKHHSEPLTRGEQQESRVAGSHQVDGRNGQHGHFDSYNRNGAPGINNDRQDNGTTTQTADQNDDSNQDTQPLGRQAFLETARALEPTQARAEAESIQVTHSRFNKEAFEEDEEDEALDDEVNVPTTTGFKNRNTPLYRPCMWYCKDPEKAWPFSDLPDPQREDAVGRSTVRYRYEGSIKNPSQAELVTMRIDAVRQIQSWFSNLKIDLKGGDFAVQVPRPRGIRGTLFMDVKVINADIYENLKLTPLGYAGAPLKESERVFRINGLKTDCNLPSFLKLFRQRYRNVKVTTFWGLYYNESIEPEPSDRDFSGIVFIVGECPITLILQSLPYKNFEPITPPDTPPWGWESLDVTIGNEEQAKAMVDCVIHSNQNRKINIFADGASGNKNVHPAELGAAAVGISRGQHPLKRTVKERLDGSIWTIDEAELFAILIGLRSCMGESWKRIDVFSDSQTALHRLNASYTADRTKPGQFLVRHIRSIIAELRKRRYVESKFWWIPGHDNIEPHDEADALAKEAARLPLTTASDDPVLKSLRERTSIKKAKEWISSQALIFEQTLFDLYPHNSLKEVSPTFQHKAALQTYLNMDW</sequence>
<name>A0A127Z3I1_9BASI</name>
<feature type="compositionally biased region" description="Polar residues" evidence="8">
    <location>
        <begin position="102"/>
        <end position="118"/>
    </location>
</feature>
<gene>
    <name evidence="10" type="ORF">SPSC_04248</name>
</gene>
<evidence type="ECO:0000256" key="7">
    <source>
        <dbReference type="ARBA" id="ARBA00022801"/>
    </source>
</evidence>
<dbReference type="GO" id="GO:0046872">
    <property type="term" value="F:metal ion binding"/>
    <property type="evidence" value="ECO:0007669"/>
    <property type="project" value="UniProtKB-KW"/>
</dbReference>
<dbReference type="GO" id="GO:0003676">
    <property type="term" value="F:nucleic acid binding"/>
    <property type="evidence" value="ECO:0007669"/>
    <property type="project" value="InterPro"/>
</dbReference>
<organism evidence="10">
    <name type="scientific">Sporisorium scitamineum</name>
    <dbReference type="NCBI Taxonomy" id="49012"/>
    <lineage>
        <taxon>Eukaryota</taxon>
        <taxon>Fungi</taxon>
        <taxon>Dikarya</taxon>
        <taxon>Basidiomycota</taxon>
        <taxon>Ustilaginomycotina</taxon>
        <taxon>Ustilaginomycetes</taxon>
        <taxon>Ustilaginales</taxon>
        <taxon>Ustilaginaceae</taxon>
        <taxon>Sporisorium</taxon>
    </lineage>
</organism>
<protein>
    <recommendedName>
        <fullName evidence="3">ribonuclease H</fullName>
        <ecNumber evidence="3">3.1.26.4</ecNumber>
    </recommendedName>
</protein>
<dbReference type="Pfam" id="PF13456">
    <property type="entry name" value="RVT_3"/>
    <property type="match status" value="1"/>
</dbReference>
<feature type="domain" description="RNase H type-1" evidence="9">
    <location>
        <begin position="566"/>
        <end position="713"/>
    </location>
</feature>
<dbReference type="InterPro" id="IPR012337">
    <property type="entry name" value="RNaseH-like_sf"/>
</dbReference>
<evidence type="ECO:0000256" key="2">
    <source>
        <dbReference type="ARBA" id="ARBA00005300"/>
    </source>
</evidence>
<dbReference type="InterPro" id="IPR002156">
    <property type="entry name" value="RNaseH_domain"/>
</dbReference>
<keyword evidence="7" id="KW-0378">Hydrolase</keyword>
<keyword evidence="4" id="KW-0540">Nuclease</keyword>
<dbReference type="OrthoDB" id="3230070at2759"/>
<comment type="catalytic activity">
    <reaction evidence="1">
        <text>Endonucleolytic cleavage to 5'-phosphomonoester.</text>
        <dbReference type="EC" id="3.1.26.4"/>
    </reaction>
</comment>
<evidence type="ECO:0000256" key="5">
    <source>
        <dbReference type="ARBA" id="ARBA00022723"/>
    </source>
</evidence>
<dbReference type="PANTHER" id="PTHR10642">
    <property type="entry name" value="RIBONUCLEASE H1"/>
    <property type="match status" value="1"/>
</dbReference>
<accession>A0A127Z3I1</accession>
<dbReference type="SUPFAM" id="SSF53098">
    <property type="entry name" value="Ribonuclease H-like"/>
    <property type="match status" value="1"/>
</dbReference>
<evidence type="ECO:0000256" key="1">
    <source>
        <dbReference type="ARBA" id="ARBA00000077"/>
    </source>
</evidence>
<feature type="region of interest" description="Disordered" evidence="8">
    <location>
        <begin position="1"/>
        <end position="119"/>
    </location>
</feature>
<reference evidence="10" key="1">
    <citation type="submission" date="2014-06" db="EMBL/GenBank/DDBJ databases">
        <authorList>
            <person name="Ju J."/>
            <person name="Zhang J."/>
        </authorList>
    </citation>
    <scope>NUCLEOTIDE SEQUENCE</scope>
    <source>
        <strain evidence="10">SscI8</strain>
    </source>
</reference>
<evidence type="ECO:0000256" key="3">
    <source>
        <dbReference type="ARBA" id="ARBA00012180"/>
    </source>
</evidence>
<feature type="compositionally biased region" description="Polar residues" evidence="8">
    <location>
        <begin position="23"/>
        <end position="77"/>
    </location>
</feature>
<feature type="compositionally biased region" description="Polar residues" evidence="8">
    <location>
        <begin position="157"/>
        <end position="175"/>
    </location>
</feature>
<dbReference type="InterPro" id="IPR050092">
    <property type="entry name" value="RNase_H"/>
</dbReference>
<dbReference type="EMBL" id="LK056678">
    <property type="protein sequence ID" value="CDR88421.1"/>
    <property type="molecule type" value="Genomic_DNA"/>
</dbReference>
<dbReference type="PROSITE" id="PS50879">
    <property type="entry name" value="RNASE_H_1"/>
    <property type="match status" value="1"/>
</dbReference>
<feature type="region of interest" description="Disordered" evidence="8">
    <location>
        <begin position="133"/>
        <end position="265"/>
    </location>
</feature>
<proteinExistence type="inferred from homology"/>
<evidence type="ECO:0000256" key="4">
    <source>
        <dbReference type="ARBA" id="ARBA00022722"/>
    </source>
</evidence>
<evidence type="ECO:0000256" key="8">
    <source>
        <dbReference type="SAM" id="MobiDB-lite"/>
    </source>
</evidence>
<comment type="similarity">
    <text evidence="2">Belongs to the RNase H family.</text>
</comment>
<evidence type="ECO:0000256" key="6">
    <source>
        <dbReference type="ARBA" id="ARBA00022759"/>
    </source>
</evidence>
<dbReference type="GO" id="GO:0004523">
    <property type="term" value="F:RNA-DNA hybrid ribonuclease activity"/>
    <property type="evidence" value="ECO:0007669"/>
    <property type="project" value="UniProtKB-EC"/>
</dbReference>
<dbReference type="InterPro" id="IPR036397">
    <property type="entry name" value="RNaseH_sf"/>
</dbReference>
<dbReference type="CDD" id="cd09276">
    <property type="entry name" value="Rnase_HI_RT_non_LTR"/>
    <property type="match status" value="1"/>
</dbReference>
<feature type="compositionally biased region" description="Basic and acidic residues" evidence="8">
    <location>
        <begin position="192"/>
        <end position="210"/>
    </location>
</feature>